<feature type="domain" description="Protein-glutamine gamma-glutamyltransferase-like C-terminal" evidence="3">
    <location>
        <begin position="124"/>
        <end position="192"/>
    </location>
</feature>
<gene>
    <name evidence="4" type="ORF">D7I43_20130</name>
</gene>
<feature type="compositionally biased region" description="Low complexity" evidence="1">
    <location>
        <begin position="82"/>
        <end position="100"/>
    </location>
</feature>
<dbReference type="InterPro" id="IPR025403">
    <property type="entry name" value="TgpA-like_C"/>
</dbReference>
<keyword evidence="2" id="KW-0812">Transmembrane</keyword>
<keyword evidence="2" id="KW-1133">Transmembrane helix</keyword>
<accession>A0A420EY85</accession>
<dbReference type="EMBL" id="RAQQ01000014">
    <property type="protein sequence ID" value="RKF25715.1"/>
    <property type="molecule type" value="Genomic_DNA"/>
</dbReference>
<proteinExistence type="predicted"/>
<protein>
    <submittedName>
        <fullName evidence="4">DUF4129 domain-containing protein</fullName>
    </submittedName>
</protein>
<evidence type="ECO:0000313" key="4">
    <source>
        <dbReference type="EMBL" id="RKF25715.1"/>
    </source>
</evidence>
<sequence length="212" mass="23683">MTGSRWWTETTAALGDRVPLWLVTLLLVALAGLVAAAWYTFPAWVPRRFPRPRLPRLRLRWPRLRLPHLRWPRLRRRRRAADAPAADPAPVAPDAPATPATGHLPLADRLAADGRYAEAVRERLRDMIRELAVRQVVNPRPGLTVREVAATAARNRPPAGPPMAAAGELFSELWYAQRPATAAHDRRMRELADELHRALHAVVPGQAGREGP</sequence>
<dbReference type="RefSeq" id="WP_120330085.1">
    <property type="nucleotide sequence ID" value="NZ_RAQQ01000014.1"/>
</dbReference>
<evidence type="ECO:0000256" key="2">
    <source>
        <dbReference type="SAM" id="Phobius"/>
    </source>
</evidence>
<dbReference type="OrthoDB" id="3389322at2"/>
<dbReference type="Proteomes" id="UP000285744">
    <property type="component" value="Unassembled WGS sequence"/>
</dbReference>
<evidence type="ECO:0000256" key="1">
    <source>
        <dbReference type="SAM" id="MobiDB-lite"/>
    </source>
</evidence>
<feature type="transmembrane region" description="Helical" evidence="2">
    <location>
        <begin position="20"/>
        <end position="41"/>
    </location>
</feature>
<comment type="caution">
    <text evidence="4">The sequence shown here is derived from an EMBL/GenBank/DDBJ whole genome shotgun (WGS) entry which is preliminary data.</text>
</comment>
<dbReference type="Pfam" id="PF13559">
    <property type="entry name" value="DUF4129"/>
    <property type="match status" value="1"/>
</dbReference>
<feature type="region of interest" description="Disordered" evidence="1">
    <location>
        <begin position="82"/>
        <end position="104"/>
    </location>
</feature>
<name>A0A420EY85_9ACTN</name>
<reference evidence="4 5" key="1">
    <citation type="journal article" date="2018" name="Int. J. Syst. Evol. Microbiol.">
        <title>Micromonospora globbae sp. nov., an endophytic actinomycete isolated from roots of Globba winitii C. H. Wright.</title>
        <authorList>
            <person name="Kuncharoen N."/>
            <person name="Pittayakhajonwut P."/>
            <person name="Tanasupawat S."/>
        </authorList>
    </citation>
    <scope>NUCLEOTIDE SEQUENCE [LARGE SCALE GENOMIC DNA]</scope>
    <source>
        <strain evidence="4 5">WPS1-2</strain>
    </source>
</reference>
<keyword evidence="2" id="KW-0472">Membrane</keyword>
<organism evidence="4 5">
    <name type="scientific">Micromonospora globbae</name>
    <dbReference type="NCBI Taxonomy" id="1894969"/>
    <lineage>
        <taxon>Bacteria</taxon>
        <taxon>Bacillati</taxon>
        <taxon>Actinomycetota</taxon>
        <taxon>Actinomycetes</taxon>
        <taxon>Micromonosporales</taxon>
        <taxon>Micromonosporaceae</taxon>
        <taxon>Micromonospora</taxon>
    </lineage>
</organism>
<dbReference type="AlphaFoldDB" id="A0A420EY85"/>
<evidence type="ECO:0000259" key="3">
    <source>
        <dbReference type="Pfam" id="PF13559"/>
    </source>
</evidence>
<evidence type="ECO:0000313" key="5">
    <source>
        <dbReference type="Proteomes" id="UP000285744"/>
    </source>
</evidence>